<evidence type="ECO:0000313" key="1">
    <source>
        <dbReference type="EMBL" id="MDG0863350.1"/>
    </source>
</evidence>
<gene>
    <name evidence="1" type="ORF">EXJ73_12825</name>
</gene>
<accession>A0A9X4LLY9</accession>
<sequence>MSRSPTERLLLAGDRVMDARGQAWPDFAAWCAAHAGARVELLLGAERAHCLLVPADLPLADEAALLGYARLQFTHYFGPAAQPWPLAAWQRCACALADVDLAALQAAAAAQRVRIVSLRPSWTLAAAQDGDAAVIDGDMLTWLHRQQGRLVDLQQRHVDDELLRELEGARIARAQDLLAEPGARTGPDFIAQPSRIRPLIWAWAAAAAAACVLVTLQAQGQREEAQRLAEQSGVLDRLARPAVAARPKPPNPAARNRAWAVSRQLGTDWAALWTDVERALPPGLQISALDLDRQSLRLEGQATDADALTRLVDRLTLQAAPGDEVVLTRLQKPDALDDAGGALRFELVRRAGGTR</sequence>
<dbReference type="AlphaFoldDB" id="A0A9X4LLY9"/>
<dbReference type="RefSeq" id="WP_268148058.1">
    <property type="nucleotide sequence ID" value="NZ_JAPPUW010000003.1"/>
</dbReference>
<evidence type="ECO:0000313" key="2">
    <source>
        <dbReference type="Proteomes" id="UP001152766"/>
    </source>
</evidence>
<protein>
    <submittedName>
        <fullName evidence="1">Uncharacterized protein</fullName>
    </submittedName>
</protein>
<keyword evidence="2" id="KW-1185">Reference proteome</keyword>
<reference evidence="1" key="1">
    <citation type="submission" date="2019-02" db="EMBL/GenBank/DDBJ databases">
        <title>Draft genome of the type strain Pelomonas aquatica CCUG 52575T.</title>
        <authorList>
            <person name="Gomila M."/>
            <person name="Lalucat J."/>
        </authorList>
    </citation>
    <scope>NUCLEOTIDE SEQUENCE</scope>
    <source>
        <strain evidence="1">CCUG 52575</strain>
    </source>
</reference>
<name>A0A9X4LLY9_9BURK</name>
<dbReference type="Proteomes" id="UP001152766">
    <property type="component" value="Unassembled WGS sequence"/>
</dbReference>
<organism evidence="1 2">
    <name type="scientific">Pelomonas aquatica</name>
    <dbReference type="NCBI Taxonomy" id="431058"/>
    <lineage>
        <taxon>Bacteria</taxon>
        <taxon>Pseudomonadati</taxon>
        <taxon>Pseudomonadota</taxon>
        <taxon>Betaproteobacteria</taxon>
        <taxon>Burkholderiales</taxon>
        <taxon>Sphaerotilaceae</taxon>
        <taxon>Roseateles</taxon>
    </lineage>
</organism>
<dbReference type="EMBL" id="SGUG01000017">
    <property type="protein sequence ID" value="MDG0863350.1"/>
    <property type="molecule type" value="Genomic_DNA"/>
</dbReference>
<proteinExistence type="predicted"/>
<comment type="caution">
    <text evidence="1">The sequence shown here is derived from an EMBL/GenBank/DDBJ whole genome shotgun (WGS) entry which is preliminary data.</text>
</comment>